<evidence type="ECO:0000313" key="2">
    <source>
        <dbReference type="EMBL" id="MBA2891037.1"/>
    </source>
</evidence>
<dbReference type="RefSeq" id="WP_181609795.1">
    <property type="nucleotide sequence ID" value="NZ_BAABAM010000012.1"/>
</dbReference>
<dbReference type="InterPro" id="IPR052042">
    <property type="entry name" value="Tail_sheath_structural"/>
</dbReference>
<keyword evidence="3" id="KW-1185">Reference proteome</keyword>
<protein>
    <submittedName>
        <fullName evidence="2">Uncharacterized protein</fullName>
    </submittedName>
</protein>
<dbReference type="Gene3D" id="3.40.50.11780">
    <property type="match status" value="1"/>
</dbReference>
<reference evidence="2 3" key="1">
    <citation type="submission" date="2020-07" db="EMBL/GenBank/DDBJ databases">
        <title>Genomic Encyclopedia of Type Strains, Phase IV (KMG-IV): sequencing the most valuable type-strain genomes for metagenomic binning, comparative biology and taxonomic classification.</title>
        <authorList>
            <person name="Goeker M."/>
        </authorList>
    </citation>
    <scope>NUCLEOTIDE SEQUENCE [LARGE SCALE GENOMIC DNA]</scope>
    <source>
        <strain evidence="2 3">DSM 45533</strain>
    </source>
</reference>
<evidence type="ECO:0000256" key="1">
    <source>
        <dbReference type="SAM" id="MobiDB-lite"/>
    </source>
</evidence>
<proteinExistence type="predicted"/>
<dbReference type="Proteomes" id="UP000530928">
    <property type="component" value="Unassembled WGS sequence"/>
</dbReference>
<accession>A0A7W0HPR7</accession>
<sequence length="238" mass="24290">MERIAALVGFAAGGPFDTAVMVTGWGGFVQVFGDFSAGCHLAHAVYGYFLNGGSSCYVVRVGSEDAARALDAAPEAETVAAPDLARMRGAQEAIAAHCAATGRTALLDPPRGLPPARLGQWRAGLDSERVRVCYPWISVLDPASGTGRSMPSSGHVAGVMARSGALRPGAAVRGAISVEHRVGPAEQERLAAEGVICLGPLPGRGIRITNPPATPAPARNDGAPRPAPAGRRGAGSPR</sequence>
<dbReference type="PANTHER" id="PTHR35861">
    <property type="match status" value="1"/>
</dbReference>
<organism evidence="2 3">
    <name type="scientific">Nonomuraea soli</name>
    <dbReference type="NCBI Taxonomy" id="1032476"/>
    <lineage>
        <taxon>Bacteria</taxon>
        <taxon>Bacillati</taxon>
        <taxon>Actinomycetota</taxon>
        <taxon>Actinomycetes</taxon>
        <taxon>Streptosporangiales</taxon>
        <taxon>Streptosporangiaceae</taxon>
        <taxon>Nonomuraea</taxon>
    </lineage>
</organism>
<dbReference type="AlphaFoldDB" id="A0A7W0HPR7"/>
<gene>
    <name evidence="2" type="ORF">HNR30_002378</name>
</gene>
<evidence type="ECO:0000313" key="3">
    <source>
        <dbReference type="Proteomes" id="UP000530928"/>
    </source>
</evidence>
<dbReference type="EMBL" id="JACDUR010000002">
    <property type="protein sequence ID" value="MBA2891037.1"/>
    <property type="molecule type" value="Genomic_DNA"/>
</dbReference>
<name>A0A7W0HPR7_9ACTN</name>
<dbReference type="PANTHER" id="PTHR35861:SF1">
    <property type="entry name" value="PHAGE TAIL SHEATH PROTEIN"/>
    <property type="match status" value="1"/>
</dbReference>
<feature type="region of interest" description="Disordered" evidence="1">
    <location>
        <begin position="207"/>
        <end position="238"/>
    </location>
</feature>
<comment type="caution">
    <text evidence="2">The sequence shown here is derived from an EMBL/GenBank/DDBJ whole genome shotgun (WGS) entry which is preliminary data.</text>
</comment>